<feature type="signal peptide" evidence="1">
    <location>
        <begin position="1"/>
        <end position="29"/>
    </location>
</feature>
<proteinExistence type="predicted"/>
<keyword evidence="3" id="KW-1185">Reference proteome</keyword>
<feature type="chain" id="PRO_5017340764" description="Lipoprotein" evidence="1">
    <location>
        <begin position="30"/>
        <end position="186"/>
    </location>
</feature>
<dbReference type="Proteomes" id="UP000001803">
    <property type="component" value="Chromosome"/>
</dbReference>
<dbReference type="RefSeq" id="WP_012671584.1">
    <property type="nucleotide sequence ID" value="NC_012225.1"/>
</dbReference>
<dbReference type="EMBL" id="CP001357">
    <property type="protein sequence ID" value="ACN84546.1"/>
    <property type="molecule type" value="Genomic_DNA"/>
</dbReference>
<organism evidence="2 3">
    <name type="scientific">Brachyspira hyodysenteriae (strain ATCC 49526 / WA1)</name>
    <dbReference type="NCBI Taxonomy" id="565034"/>
    <lineage>
        <taxon>Bacteria</taxon>
        <taxon>Pseudomonadati</taxon>
        <taxon>Spirochaetota</taxon>
        <taxon>Spirochaetia</taxon>
        <taxon>Brachyspirales</taxon>
        <taxon>Brachyspiraceae</taxon>
        <taxon>Brachyspira</taxon>
    </lineage>
</organism>
<keyword evidence="1" id="KW-0732">Signal</keyword>
<gene>
    <name evidence="2" type="ordered locus">BHWA1_02088</name>
</gene>
<protein>
    <recommendedName>
        <fullName evidence="4">Lipoprotein</fullName>
    </recommendedName>
</protein>
<evidence type="ECO:0000256" key="1">
    <source>
        <dbReference type="SAM" id="SignalP"/>
    </source>
</evidence>
<evidence type="ECO:0000313" key="3">
    <source>
        <dbReference type="Proteomes" id="UP000001803"/>
    </source>
</evidence>
<dbReference type="PROSITE" id="PS51257">
    <property type="entry name" value="PROKAR_LIPOPROTEIN"/>
    <property type="match status" value="1"/>
</dbReference>
<name>A0A3B6VKV3_BRAHW</name>
<evidence type="ECO:0008006" key="4">
    <source>
        <dbReference type="Google" id="ProtNLM"/>
    </source>
</evidence>
<evidence type="ECO:0000313" key="2">
    <source>
        <dbReference type="EMBL" id="ACN84546.1"/>
    </source>
</evidence>
<dbReference type="KEGG" id="bhy:BHWA1_02088"/>
<accession>A0A3B6VKV3</accession>
<dbReference type="AlphaFoldDB" id="A0A3B6VKV3"/>
<sequence>MINKKLFKLFLLIYPLSLFVLSCNNKSTAPVINNNGDNRSAVYKTITKDQILNVFKSLSAFEVGGETWDFSQITNLDDFYNIDAEKLYDYQYLENVAKLTSSKAGSASVNALIKKLEKEVAPKLDEIGIYFPEDVTTVWGDPNSTRPLRIIFTIKPKSGYIPDKEIEKLFDKELLIVFITKSKWAS</sequence>
<reference evidence="2 3" key="1">
    <citation type="journal article" date="2009" name="PLoS ONE">
        <title>Genome sequence of the pathogenic intestinal spirochete Brachyspira hyodysenteriae reveals adaptations to its lifestyle in the porcine large intestine.</title>
        <authorList>
            <person name="Bellgard M.I."/>
            <person name="Wanchanthuek P."/>
            <person name="La T."/>
            <person name="Ryan K."/>
            <person name="Moolhuijzen P."/>
            <person name="Albertyn Z."/>
            <person name="Shaban B."/>
            <person name="Motro Y."/>
            <person name="Dunn D.S."/>
            <person name="Schibeci D."/>
            <person name="Hunter A."/>
            <person name="Barrero R."/>
            <person name="Phillips N.D."/>
            <person name="Hampson D.J."/>
        </authorList>
    </citation>
    <scope>NUCLEOTIDE SEQUENCE [LARGE SCALE GENOMIC DNA]</scope>
    <source>
        <strain evidence="3">ATCC 49526 / WA1</strain>
    </source>
</reference>